<evidence type="ECO:0000313" key="4">
    <source>
        <dbReference type="EMBL" id="KAL3402817.1"/>
    </source>
</evidence>
<accession>A0ABD2XBP6</accession>
<comment type="caution">
    <text evidence="4">The sequence shown here is derived from an EMBL/GenBank/DDBJ whole genome shotgun (WGS) entry which is preliminary data.</text>
</comment>
<feature type="compositionally biased region" description="Low complexity" evidence="2">
    <location>
        <begin position="631"/>
        <end position="659"/>
    </location>
</feature>
<comment type="similarity">
    <text evidence="1">Belongs to the caprin family.</text>
</comment>
<evidence type="ECO:0000256" key="2">
    <source>
        <dbReference type="SAM" id="MobiDB-lite"/>
    </source>
</evidence>
<feature type="compositionally biased region" description="Low complexity" evidence="2">
    <location>
        <begin position="344"/>
        <end position="362"/>
    </location>
</feature>
<feature type="region of interest" description="Disordered" evidence="2">
    <location>
        <begin position="241"/>
        <end position="283"/>
    </location>
</feature>
<feature type="region of interest" description="Disordered" evidence="2">
    <location>
        <begin position="492"/>
        <end position="516"/>
    </location>
</feature>
<keyword evidence="5" id="KW-1185">Reference proteome</keyword>
<dbReference type="Proteomes" id="UP001627154">
    <property type="component" value="Unassembled WGS sequence"/>
</dbReference>
<dbReference type="InterPro" id="IPR041637">
    <property type="entry name" value="Caprin-1_dimer"/>
</dbReference>
<dbReference type="InterPro" id="IPR028816">
    <property type="entry name" value="Caprin"/>
</dbReference>
<dbReference type="PANTHER" id="PTHR22922">
    <property type="entry name" value="GPI-ANCHORED PROTEIN P137"/>
    <property type="match status" value="1"/>
</dbReference>
<feature type="compositionally biased region" description="Gly residues" evidence="2">
    <location>
        <begin position="660"/>
        <end position="675"/>
    </location>
</feature>
<feature type="compositionally biased region" description="Polar residues" evidence="2">
    <location>
        <begin position="492"/>
        <end position="510"/>
    </location>
</feature>
<evidence type="ECO:0000259" key="3">
    <source>
        <dbReference type="Pfam" id="PF18293"/>
    </source>
</evidence>
<organism evidence="4 5">
    <name type="scientific">Trichogramma kaykai</name>
    <dbReference type="NCBI Taxonomy" id="54128"/>
    <lineage>
        <taxon>Eukaryota</taxon>
        <taxon>Metazoa</taxon>
        <taxon>Ecdysozoa</taxon>
        <taxon>Arthropoda</taxon>
        <taxon>Hexapoda</taxon>
        <taxon>Insecta</taxon>
        <taxon>Pterygota</taxon>
        <taxon>Neoptera</taxon>
        <taxon>Endopterygota</taxon>
        <taxon>Hymenoptera</taxon>
        <taxon>Apocrita</taxon>
        <taxon>Proctotrupomorpha</taxon>
        <taxon>Chalcidoidea</taxon>
        <taxon>Trichogrammatidae</taxon>
        <taxon>Trichogramma</taxon>
    </lineage>
</organism>
<feature type="domain" description="Caprin-1 dimerization" evidence="3">
    <location>
        <begin position="98"/>
        <end position="216"/>
    </location>
</feature>
<dbReference type="Pfam" id="PF18293">
    <property type="entry name" value="Caprin-1_dimer"/>
    <property type="match status" value="1"/>
</dbReference>
<gene>
    <name evidence="4" type="ORF">TKK_003993</name>
</gene>
<evidence type="ECO:0000313" key="5">
    <source>
        <dbReference type="Proteomes" id="UP001627154"/>
    </source>
</evidence>
<feature type="compositionally biased region" description="Low complexity" evidence="2">
    <location>
        <begin position="580"/>
        <end position="593"/>
    </location>
</feature>
<feature type="compositionally biased region" description="Low complexity" evidence="2">
    <location>
        <begin position="247"/>
        <end position="265"/>
    </location>
</feature>
<feature type="compositionally biased region" description="Polar residues" evidence="2">
    <location>
        <begin position="561"/>
        <end position="579"/>
    </location>
</feature>
<feature type="region of interest" description="Disordered" evidence="2">
    <location>
        <begin position="559"/>
        <end position="748"/>
    </location>
</feature>
<proteinExistence type="inferred from homology"/>
<protein>
    <recommendedName>
        <fullName evidence="3">Caprin-1 dimerization domain-containing protein</fullName>
    </recommendedName>
</protein>
<reference evidence="4 5" key="1">
    <citation type="journal article" date="2024" name="bioRxiv">
        <title>A reference genome for Trichogramma kaykai: A tiny desert-dwelling parasitoid wasp with competing sex-ratio distorters.</title>
        <authorList>
            <person name="Culotta J."/>
            <person name="Lindsey A.R."/>
        </authorList>
    </citation>
    <scope>NUCLEOTIDE SEQUENCE [LARGE SCALE GENOMIC DNA]</scope>
    <source>
        <strain evidence="4 5">KSX58</strain>
    </source>
</reference>
<name>A0ABD2XBP6_9HYME</name>
<feature type="compositionally biased region" description="Gly residues" evidence="2">
    <location>
        <begin position="718"/>
        <end position="731"/>
    </location>
</feature>
<feature type="compositionally biased region" description="Polar residues" evidence="2">
    <location>
        <begin position="737"/>
        <end position="748"/>
    </location>
</feature>
<sequence length="748" mass="82240">MPSVNPKLEKQASTESADPIRQAIIVIEHKIRNLEKRKGKLETYRETVSRGGELQPEQKTAVAKYDEVQQTLEITRELYKQIIGINNDYAKQQKKIARKEALERVQQDIAKVKEVLLIQDTMTNLGFDGARKDFLAGSNGAVKITEEDLKLLDDLYSELQLKHDRLETQPSYIAQAQKVAEHFVHIVDGKQREVVGTTYARIKEIINSVHECGYFDRVQAVEKEVEEVTQDVAETSIADAQPSMVEPPQQQQQQQPQQQQQQQQPEEFAETSKPHIPQPQPAEVIPPAIQTFPVPVAAIPVVSGATPLAAPIPVVAPALHTLPQASVDSSFYTSTGTFVPTTQVPPQFSHQQQPQPVQAQVPPQQPQQPPRINDVIGPTTNFFFLQESELDTPENSPPTVTQVVSPVVSHIPPAATVVAAAVSLNAPIPTQTFTNQSFAAHVVTTTHPQVIYQQQPPAEIAPRLPSFGSAAAALPQQQPQPMPISIPTNVQFTQQQPNQSYEPTTMNESAPQEKEDTNEFSMVYVNESDVVVNKFVDFGAEKKQFEDVLHIHIEETEKLHQQSQMQNPETSWAEQAQRTNNISSGNNNANNSNNGGGYRGRGRGRGNSNGYGNNRGRGSYQQNGQRGNGSYYRNNDNNYQQNGYQQRNNWQQSGENNGSNNGGSVSGGGNNGGGYPFKRTSSNNASRGGAPGGGPRNNTGERSAMDRRSGNQGQGQYRTGGGNNQRGGQGGANRMNYSNRNKTQQAQN</sequence>
<evidence type="ECO:0000256" key="1">
    <source>
        <dbReference type="ARBA" id="ARBA00007950"/>
    </source>
</evidence>
<dbReference type="EMBL" id="JBJJXI010000032">
    <property type="protein sequence ID" value="KAL3402817.1"/>
    <property type="molecule type" value="Genomic_DNA"/>
</dbReference>
<feature type="region of interest" description="Disordered" evidence="2">
    <location>
        <begin position="342"/>
        <end position="370"/>
    </location>
</feature>
<feature type="compositionally biased region" description="Gly residues" evidence="2">
    <location>
        <begin position="594"/>
        <end position="615"/>
    </location>
</feature>
<dbReference type="AlphaFoldDB" id="A0ABD2XBP6"/>
<dbReference type="PANTHER" id="PTHR22922:SF19">
    <property type="entry name" value="CAPRIN HOMOLOG"/>
    <property type="match status" value="1"/>
</dbReference>